<gene>
    <name evidence="11" type="ORF">BN983_01754</name>
</gene>
<keyword evidence="5" id="KW-0472">Membrane</keyword>
<name>A0A059NVT7_9BACI</name>
<evidence type="ECO:0000256" key="4">
    <source>
        <dbReference type="ARBA" id="ARBA00022729"/>
    </source>
</evidence>
<keyword evidence="7" id="KW-0449">Lipoprotein</keyword>
<dbReference type="Pfam" id="PF05504">
    <property type="entry name" value="Spore_GerAC"/>
    <property type="match status" value="1"/>
</dbReference>
<dbReference type="PROSITE" id="PS51257">
    <property type="entry name" value="PROKAR_LIPOPROTEIN"/>
    <property type="match status" value="1"/>
</dbReference>
<evidence type="ECO:0000256" key="8">
    <source>
        <dbReference type="SAM" id="SignalP"/>
    </source>
</evidence>
<dbReference type="OrthoDB" id="2592518at2"/>
<dbReference type="PANTHER" id="PTHR35789:SF1">
    <property type="entry name" value="SPORE GERMINATION PROTEIN B3"/>
    <property type="match status" value="1"/>
</dbReference>
<feature type="chain" id="PRO_5001578125" evidence="8">
    <location>
        <begin position="25"/>
        <end position="360"/>
    </location>
</feature>
<evidence type="ECO:0000256" key="6">
    <source>
        <dbReference type="ARBA" id="ARBA00023139"/>
    </source>
</evidence>
<evidence type="ECO:0000256" key="3">
    <source>
        <dbReference type="ARBA" id="ARBA00022544"/>
    </source>
</evidence>
<proteinExistence type="inferred from homology"/>
<feature type="signal peptide" evidence="8">
    <location>
        <begin position="1"/>
        <end position="24"/>
    </location>
</feature>
<organism evidence="11 12">
    <name type="scientific">Halobacillus karajensis</name>
    <dbReference type="NCBI Taxonomy" id="195088"/>
    <lineage>
        <taxon>Bacteria</taxon>
        <taxon>Bacillati</taxon>
        <taxon>Bacillota</taxon>
        <taxon>Bacilli</taxon>
        <taxon>Bacillales</taxon>
        <taxon>Bacillaceae</taxon>
        <taxon>Halobacillus</taxon>
    </lineage>
</organism>
<dbReference type="Gene3D" id="3.30.300.210">
    <property type="entry name" value="Nutrient germinant receptor protein C, domain 3"/>
    <property type="match status" value="1"/>
</dbReference>
<dbReference type="GO" id="GO:0016020">
    <property type="term" value="C:membrane"/>
    <property type="evidence" value="ECO:0007669"/>
    <property type="project" value="UniProtKB-SubCell"/>
</dbReference>
<evidence type="ECO:0000256" key="5">
    <source>
        <dbReference type="ARBA" id="ARBA00023136"/>
    </source>
</evidence>
<evidence type="ECO:0000313" key="11">
    <source>
        <dbReference type="EMBL" id="CDQ23524.1"/>
    </source>
</evidence>
<dbReference type="InterPro" id="IPR057336">
    <property type="entry name" value="GerAC_N"/>
</dbReference>
<dbReference type="InterPro" id="IPR008844">
    <property type="entry name" value="Spore_GerAC-like"/>
</dbReference>
<keyword evidence="12" id="KW-1185">Reference proteome</keyword>
<dbReference type="Pfam" id="PF25198">
    <property type="entry name" value="Spore_GerAC_N"/>
    <property type="match status" value="1"/>
</dbReference>
<reference evidence="11 12" key="2">
    <citation type="submission" date="2014-05" db="EMBL/GenBank/DDBJ databases">
        <title>Draft genome sequence of Halobacillus karajensis HK-03.</title>
        <authorList>
            <person name="Khelaifia S."/>
            <person name="Croce O."/>
            <person name="Lagier J.C."/>
            <person name="Raoult D."/>
        </authorList>
    </citation>
    <scope>NUCLEOTIDE SEQUENCE [LARGE SCALE GENOMIC DNA]</scope>
    <source>
        <strain evidence="11 12">HD-03</strain>
    </source>
</reference>
<comment type="subcellular location">
    <subcellularLocation>
        <location evidence="1">Membrane</location>
        <topology evidence="1">Lipid-anchor</topology>
    </subcellularLocation>
</comment>
<dbReference type="RefSeq" id="WP_035507338.1">
    <property type="nucleotide sequence ID" value="NZ_CCDH010000001.1"/>
</dbReference>
<dbReference type="InterPro" id="IPR046953">
    <property type="entry name" value="Spore_GerAC-like_C"/>
</dbReference>
<keyword evidence="4 8" id="KW-0732">Signal</keyword>
<evidence type="ECO:0000313" key="12">
    <source>
        <dbReference type="Proteomes" id="UP000028868"/>
    </source>
</evidence>
<accession>A0A059NVT7</accession>
<evidence type="ECO:0000256" key="2">
    <source>
        <dbReference type="ARBA" id="ARBA00007886"/>
    </source>
</evidence>
<protein>
    <submittedName>
        <fullName evidence="11">Germination protein, Ger(X)C family</fullName>
    </submittedName>
</protein>
<evidence type="ECO:0000256" key="7">
    <source>
        <dbReference type="ARBA" id="ARBA00023288"/>
    </source>
</evidence>
<dbReference type="NCBIfam" id="TIGR02887">
    <property type="entry name" value="spore_ger_x_C"/>
    <property type="match status" value="1"/>
</dbReference>
<evidence type="ECO:0000256" key="1">
    <source>
        <dbReference type="ARBA" id="ARBA00004635"/>
    </source>
</evidence>
<comment type="similarity">
    <text evidence="2">Belongs to the GerABKC lipoprotein family.</text>
</comment>
<feature type="domain" description="Spore germination GerAC-like C-terminal" evidence="9">
    <location>
        <begin position="198"/>
        <end position="357"/>
    </location>
</feature>
<evidence type="ECO:0000259" key="10">
    <source>
        <dbReference type="Pfam" id="PF25198"/>
    </source>
</evidence>
<dbReference type="Proteomes" id="UP000028868">
    <property type="component" value="Unassembled WGS sequence"/>
</dbReference>
<dbReference type="GO" id="GO:0009847">
    <property type="term" value="P:spore germination"/>
    <property type="evidence" value="ECO:0007669"/>
    <property type="project" value="InterPro"/>
</dbReference>
<dbReference type="InterPro" id="IPR038501">
    <property type="entry name" value="Spore_GerAC_C_sf"/>
</dbReference>
<reference evidence="12" key="1">
    <citation type="submission" date="2014-03" db="EMBL/GenBank/DDBJ databases">
        <authorList>
            <person name="Urmite Genomes U."/>
        </authorList>
    </citation>
    <scope>NUCLEOTIDE SEQUENCE [LARGE SCALE GENOMIC DNA]</scope>
    <source>
        <strain evidence="12">HD-03</strain>
    </source>
</reference>
<dbReference type="AlphaFoldDB" id="A0A059NVT7"/>
<sequence length="360" mass="40702">MRNKCLFIFMISLVLLSGCMPNQSVEEVAIIQIAGYDLGEDERIRGTVSIPQYGKSEDKASATELYLTVDADSVKDVEKEIKKQSSSPISTGKLAVSLYSREMAEKGLSSIIDVLSRDPRLSRNMYLAVVEGEAGELIKSGYTQEETTSKNVQGLIETNNHHNFPTSSLHDFLYAYYGQGMNPFLPLLKKQETFVELSGIAFFKKGKMVSMIPDSKVFTFKMLKENFSAGMQDLPFREGSIMMDNIGSQVNYKMKGTMDNPSFEINISIKAEVNEMLGLDVTPNPQLANEMEKAFVDYFKKEANELIKMFKEKEIDPLGLGSFAKTRRRDFDLTKWEEHYPELDIDVKVDMEITEYGIFS</sequence>
<feature type="domain" description="Spore germination protein N-terminal" evidence="10">
    <location>
        <begin position="24"/>
        <end position="189"/>
    </location>
</feature>
<dbReference type="EMBL" id="CCDI010000001">
    <property type="protein sequence ID" value="CDQ23524.1"/>
    <property type="molecule type" value="Genomic_DNA"/>
</dbReference>
<keyword evidence="3" id="KW-0309">Germination</keyword>
<evidence type="ECO:0000259" key="9">
    <source>
        <dbReference type="Pfam" id="PF05504"/>
    </source>
</evidence>
<dbReference type="PANTHER" id="PTHR35789">
    <property type="entry name" value="SPORE GERMINATION PROTEIN B3"/>
    <property type="match status" value="1"/>
</dbReference>
<keyword evidence="6" id="KW-0564">Palmitate</keyword>
<comment type="caution">
    <text evidence="11">The sequence shown here is derived from an EMBL/GenBank/DDBJ whole genome shotgun (WGS) entry which is preliminary data.</text>
</comment>